<evidence type="ECO:0000256" key="1">
    <source>
        <dbReference type="SAM" id="MobiDB-lite"/>
    </source>
</evidence>
<proteinExistence type="predicted"/>
<organism evidence="2 3">
    <name type="scientific">Exophiala spinifera</name>
    <dbReference type="NCBI Taxonomy" id="91928"/>
    <lineage>
        <taxon>Eukaryota</taxon>
        <taxon>Fungi</taxon>
        <taxon>Dikarya</taxon>
        <taxon>Ascomycota</taxon>
        <taxon>Pezizomycotina</taxon>
        <taxon>Eurotiomycetes</taxon>
        <taxon>Chaetothyriomycetidae</taxon>
        <taxon>Chaetothyriales</taxon>
        <taxon>Herpotrichiellaceae</taxon>
        <taxon>Exophiala</taxon>
    </lineage>
</organism>
<feature type="compositionally biased region" description="Basic residues" evidence="1">
    <location>
        <begin position="1"/>
        <end position="16"/>
    </location>
</feature>
<reference evidence="2 3" key="1">
    <citation type="submission" date="2015-01" db="EMBL/GenBank/DDBJ databases">
        <title>The Genome Sequence of Exophiala spinifera CBS89968.</title>
        <authorList>
            <consortium name="The Broad Institute Genomics Platform"/>
            <person name="Cuomo C."/>
            <person name="de Hoog S."/>
            <person name="Gorbushina A."/>
            <person name="Stielow B."/>
            <person name="Teixiera M."/>
            <person name="Abouelleil A."/>
            <person name="Chapman S.B."/>
            <person name="Priest M."/>
            <person name="Young S.K."/>
            <person name="Wortman J."/>
            <person name="Nusbaum C."/>
            <person name="Birren B."/>
        </authorList>
    </citation>
    <scope>NUCLEOTIDE SEQUENCE [LARGE SCALE GENOMIC DNA]</scope>
    <source>
        <strain evidence="2 3">CBS 89968</strain>
    </source>
</reference>
<dbReference type="VEuPathDB" id="FungiDB:PV08_09997"/>
<dbReference type="AlphaFoldDB" id="A0A0D2BNK9"/>
<feature type="region of interest" description="Disordered" evidence="1">
    <location>
        <begin position="1"/>
        <end position="25"/>
    </location>
</feature>
<dbReference type="RefSeq" id="XP_016232935.1">
    <property type="nucleotide sequence ID" value="XM_016384312.1"/>
</dbReference>
<dbReference type="HOGENOM" id="CLU_608357_0_0_1"/>
<keyword evidence="3" id="KW-1185">Reference proteome</keyword>
<gene>
    <name evidence="2" type="ORF">PV08_09997</name>
</gene>
<sequence length="450" mass="51213">MSHHRRQRREHIKTPRQRLELSKNQNVPARDTWNMELLLLNGGAIDFYDPWQLSRGFRNDPFECVPGTNDGVQAVAFEYLTSYLFPSGDAISSAYGTSNWWRKLVVAMAYSAEVTHAVTCVLAATHTMVVTDSSPNGFKVLSPGILYHRGQAIRKLRLHLQQPNAVADDCAILTILFLGIFDKGVGDDYAATIHWRQLGQMVTARGGPQNITSELGLRDILVTFQQLSSATTENVSIPSSSIEPMVIRPQLYECSTSDGWRSQPVSFRDMFLHGSMCKTSMDVVLKVAQEERLLPNEKRRQQATERLLNKAPDLFVPQKASLLAKLVSLALLRYRVNAHTRVRHFVCPYEQAAWTLSEVLPQVAPPPSGVERDTLLWVWLVAVDAWSVSTTLKASLTTIGSRLFIQMAEKFPEIRYWEEQDFTKMGLKFFWYKQAPRWLAREWEVVKNSW</sequence>
<dbReference type="PANTHER" id="PTHR37540:SF5">
    <property type="entry name" value="TRANSCRIPTION FACTOR DOMAIN-CONTAINING PROTEIN"/>
    <property type="match status" value="1"/>
</dbReference>
<dbReference type="InterPro" id="IPR021858">
    <property type="entry name" value="Fun_TF"/>
</dbReference>
<dbReference type="Proteomes" id="UP000053328">
    <property type="component" value="Unassembled WGS sequence"/>
</dbReference>
<dbReference type="EMBL" id="KN847498">
    <property type="protein sequence ID" value="KIW12719.1"/>
    <property type="molecule type" value="Genomic_DNA"/>
</dbReference>
<dbReference type="GeneID" id="27337080"/>
<protein>
    <recommendedName>
        <fullName evidence="4">Transcription factor domain-containing protein</fullName>
    </recommendedName>
</protein>
<evidence type="ECO:0000313" key="2">
    <source>
        <dbReference type="EMBL" id="KIW12719.1"/>
    </source>
</evidence>
<dbReference type="OrthoDB" id="4118774at2759"/>
<name>A0A0D2BNK9_9EURO</name>
<accession>A0A0D2BNK9</accession>
<dbReference type="Pfam" id="PF11951">
    <property type="entry name" value="Fungal_trans_2"/>
    <property type="match status" value="1"/>
</dbReference>
<evidence type="ECO:0008006" key="4">
    <source>
        <dbReference type="Google" id="ProtNLM"/>
    </source>
</evidence>
<evidence type="ECO:0000313" key="3">
    <source>
        <dbReference type="Proteomes" id="UP000053328"/>
    </source>
</evidence>
<dbReference type="PANTHER" id="PTHR37540">
    <property type="entry name" value="TRANSCRIPTION FACTOR (ACR-2), PUTATIVE-RELATED-RELATED"/>
    <property type="match status" value="1"/>
</dbReference>